<dbReference type="Pfam" id="PF02518">
    <property type="entry name" value="HATPase_c"/>
    <property type="match status" value="1"/>
</dbReference>
<feature type="transmembrane region" description="Helical" evidence="10">
    <location>
        <begin position="12"/>
        <end position="35"/>
    </location>
</feature>
<evidence type="ECO:0000256" key="2">
    <source>
        <dbReference type="ARBA" id="ARBA00004370"/>
    </source>
</evidence>
<name>A0A0K2ZWM6_9XANT</name>
<evidence type="ECO:0000256" key="9">
    <source>
        <dbReference type="ARBA" id="ARBA00023136"/>
    </source>
</evidence>
<dbReference type="PRINTS" id="PR00344">
    <property type="entry name" value="BCTRLSENSOR"/>
</dbReference>
<dbReference type="SUPFAM" id="SSF47384">
    <property type="entry name" value="Homodimeric domain of signal transducing histidine kinase"/>
    <property type="match status" value="1"/>
</dbReference>
<evidence type="ECO:0000256" key="3">
    <source>
        <dbReference type="ARBA" id="ARBA00012438"/>
    </source>
</evidence>
<dbReference type="PROSITE" id="PS50109">
    <property type="entry name" value="HIS_KIN"/>
    <property type="match status" value="1"/>
</dbReference>
<keyword evidence="4" id="KW-0597">Phosphoprotein</keyword>
<dbReference type="Proteomes" id="UP000041247">
    <property type="component" value="Unassembled WGS sequence"/>
</dbReference>
<evidence type="ECO:0000256" key="1">
    <source>
        <dbReference type="ARBA" id="ARBA00000085"/>
    </source>
</evidence>
<evidence type="ECO:0000256" key="7">
    <source>
        <dbReference type="ARBA" id="ARBA00022777"/>
    </source>
</evidence>
<dbReference type="PANTHER" id="PTHR45436:SF16">
    <property type="entry name" value="HISTIDINE KINASE"/>
    <property type="match status" value="1"/>
</dbReference>
<keyword evidence="7" id="KW-0418">Kinase</keyword>
<dbReference type="InterPro" id="IPR004358">
    <property type="entry name" value="Sig_transdc_His_kin-like_C"/>
</dbReference>
<keyword evidence="6 10" id="KW-0812">Transmembrane</keyword>
<comment type="catalytic activity">
    <reaction evidence="1">
        <text>ATP + protein L-histidine = ADP + protein N-phospho-L-histidine.</text>
        <dbReference type="EC" id="2.7.13.3"/>
    </reaction>
</comment>
<dbReference type="InterPro" id="IPR036890">
    <property type="entry name" value="HATPase_C_sf"/>
</dbReference>
<evidence type="ECO:0000313" key="12">
    <source>
        <dbReference type="EMBL" id="CTP90201.1"/>
    </source>
</evidence>
<dbReference type="Gene3D" id="1.10.287.130">
    <property type="match status" value="1"/>
</dbReference>
<keyword evidence="5" id="KW-0808">Transferase</keyword>
<dbReference type="InterPro" id="IPR050428">
    <property type="entry name" value="TCS_sensor_his_kinase"/>
</dbReference>
<dbReference type="EC" id="2.7.13.3" evidence="3"/>
<evidence type="ECO:0000313" key="13">
    <source>
        <dbReference type="Proteomes" id="UP000041247"/>
    </source>
</evidence>
<evidence type="ECO:0000256" key="8">
    <source>
        <dbReference type="ARBA" id="ARBA00022989"/>
    </source>
</evidence>
<evidence type="ECO:0000256" key="5">
    <source>
        <dbReference type="ARBA" id="ARBA00022679"/>
    </source>
</evidence>
<reference evidence="12 13" key="1">
    <citation type="submission" date="2015-07" db="EMBL/GenBank/DDBJ databases">
        <authorList>
            <person name="Noorani M."/>
        </authorList>
    </citation>
    <scope>NUCLEOTIDE SEQUENCE [LARGE SCALE GENOMIC DNA]</scope>
    <source>
        <strain evidence="12">LMG728</strain>
    </source>
</reference>
<evidence type="ECO:0000256" key="10">
    <source>
        <dbReference type="SAM" id="Phobius"/>
    </source>
</evidence>
<dbReference type="InterPro" id="IPR036097">
    <property type="entry name" value="HisK_dim/P_sf"/>
</dbReference>
<dbReference type="Pfam" id="PF00512">
    <property type="entry name" value="HisKA"/>
    <property type="match status" value="1"/>
</dbReference>
<protein>
    <recommendedName>
        <fullName evidence="3">histidine kinase</fullName>
        <ecNumber evidence="3">2.7.13.3</ecNumber>
    </recommendedName>
</protein>
<evidence type="ECO:0000256" key="6">
    <source>
        <dbReference type="ARBA" id="ARBA00022692"/>
    </source>
</evidence>
<dbReference type="GO" id="GO:0000155">
    <property type="term" value="F:phosphorelay sensor kinase activity"/>
    <property type="evidence" value="ECO:0007669"/>
    <property type="project" value="InterPro"/>
</dbReference>
<dbReference type="SMART" id="SM00387">
    <property type="entry name" value="HATPase_c"/>
    <property type="match status" value="1"/>
</dbReference>
<gene>
    <name evidence="12" type="ORF">XTPLMG728_2481</name>
</gene>
<dbReference type="PANTHER" id="PTHR45436">
    <property type="entry name" value="SENSOR HISTIDINE KINASE YKOH"/>
    <property type="match status" value="1"/>
</dbReference>
<feature type="domain" description="Histidine kinase" evidence="11">
    <location>
        <begin position="220"/>
        <end position="426"/>
    </location>
</feature>
<sequence>MPHGLPRKIRLALIARILFAACIVALGSYLVVAVVQHSLIGSVMREEAAHYWRLRAQSPAQPPPNSHNLRGYLVPAGQSDAAVPAQLRGLDPGLHENRPGGEMVLVDETKAGRLYLVFLRAQAQRLAFWFGIVPALLTLVAVVVVGWLTHRASRRLLSPVNWLARRVSQWDPRHPSTADLAPENLPADVQGESRQLAAALHSLALRVTDHVSRERNFTRDASHELRTPLTVIRVASDIAMTDPDLSPRLSRSLQRIQRAGRDMEAVIDAFLILAREADVVPQSETFEVADVVEYEAENARELLTGKPVTLRVSVVAATRLHAPPRVLHVVVSNLLRNACSYTDAGSIEVEVGSDRISIRDTGIGMSSEALQRAFEPFFRAEPDRPQGTGLGLSIVRRLCERFGWRIGLESAEGGGTTATVRFDPVK</sequence>
<dbReference type="EMBL" id="CXOK01000080">
    <property type="protein sequence ID" value="CTP90201.1"/>
    <property type="molecule type" value="Genomic_DNA"/>
</dbReference>
<proteinExistence type="predicted"/>
<dbReference type="InterPro" id="IPR005467">
    <property type="entry name" value="His_kinase_dom"/>
</dbReference>
<dbReference type="InterPro" id="IPR003661">
    <property type="entry name" value="HisK_dim/P_dom"/>
</dbReference>
<dbReference type="SMART" id="SM00388">
    <property type="entry name" value="HisKA"/>
    <property type="match status" value="1"/>
</dbReference>
<keyword evidence="9 10" id="KW-0472">Membrane</keyword>
<dbReference type="InterPro" id="IPR003594">
    <property type="entry name" value="HATPase_dom"/>
</dbReference>
<dbReference type="RefSeq" id="WP_053841325.1">
    <property type="nucleotide sequence ID" value="NZ_CP076250.1"/>
</dbReference>
<accession>A0A0K2ZWM6</accession>
<evidence type="ECO:0000256" key="4">
    <source>
        <dbReference type="ARBA" id="ARBA00022553"/>
    </source>
</evidence>
<feature type="transmembrane region" description="Helical" evidence="10">
    <location>
        <begin position="126"/>
        <end position="148"/>
    </location>
</feature>
<organism evidence="12 13">
    <name type="scientific">Xanthomonas graminis pv. poae</name>
    <dbReference type="NCBI Taxonomy" id="227946"/>
    <lineage>
        <taxon>Bacteria</taxon>
        <taxon>Pseudomonadati</taxon>
        <taxon>Pseudomonadota</taxon>
        <taxon>Gammaproteobacteria</taxon>
        <taxon>Lysobacterales</taxon>
        <taxon>Lysobacteraceae</taxon>
        <taxon>Xanthomonas</taxon>
        <taxon>Xanthomonas translucens group</taxon>
        <taxon>Xanthomonas graminis</taxon>
    </lineage>
</organism>
<dbReference type="GO" id="GO:0005886">
    <property type="term" value="C:plasma membrane"/>
    <property type="evidence" value="ECO:0007669"/>
    <property type="project" value="TreeGrafter"/>
</dbReference>
<keyword evidence="8 10" id="KW-1133">Transmembrane helix</keyword>
<dbReference type="AlphaFoldDB" id="A0A0K2ZWM6"/>
<evidence type="ECO:0000259" key="11">
    <source>
        <dbReference type="PROSITE" id="PS50109"/>
    </source>
</evidence>
<comment type="subcellular location">
    <subcellularLocation>
        <location evidence="2">Membrane</location>
    </subcellularLocation>
</comment>
<dbReference type="CDD" id="cd00082">
    <property type="entry name" value="HisKA"/>
    <property type="match status" value="1"/>
</dbReference>
<dbReference type="Gene3D" id="3.30.565.10">
    <property type="entry name" value="Histidine kinase-like ATPase, C-terminal domain"/>
    <property type="match status" value="1"/>
</dbReference>
<dbReference type="SUPFAM" id="SSF55874">
    <property type="entry name" value="ATPase domain of HSP90 chaperone/DNA topoisomerase II/histidine kinase"/>
    <property type="match status" value="1"/>
</dbReference>